<sequence length="802" mass="91808">MDAPNNTSQLAGPLLLGYLLNYGLYGILIVQIYLYWAAFPYDNRLTQALVYCLYGLETTQTIVLSHDAFQSFVYGFANPVAVNTLHLLWLHSYLIDGIVAFFVHIYYARRIHVLLRGTKIIPGMIVLLATTQFVASVRLSITARDTILFSDGYHYRDVAFVPSITKTVCAVVVDVLIAITMIYALSQFDTTFRETQNLLSRLNRLSVETGSLIVLKANPVKNSRITRDQVNRARELKGEDRLEHREVLVIRGPSIMAANGNKRVLFAELFISEVDCPRCHFTVNPSLNTVHITELEGYISRHPGNHLPPVHEQARLENLLRAAEGELSQYEERIREMMEQVEKSRVRMTSSIRRLRVMIKPSIHRLPPELLSHIFMLHEPRPYESQRYSLILSHVCTRWRALALSMPRLWCRFGLIIPSRTYHVHESHPQRMLNFVKFCLENSGDKPLDLSVYSYSDNESTFHRYSSSLAQLVAHSHRWRHVDFDTGRSYLEIPESLPMLETISLRFSQSLVADRTRTVSTPRLRSLCLNDAESLGRFDLQTLTELTITEGSGISAIKALDILRSCKMLTSFSTFIYIIDEQPPLPSQNVVVSSLRTLDIQTLEDGDFFSRLTLPCLSDLTLIGDEMHAIEFPFTSFYGMLSRSRPTLLSLNLEGWTIPTQRLLDVLLTIPSLETFIIWNPESLLYSPILSTEFLEQMTFPTKGVDIVRYKDSVLLPSVVNIHFELGQHPFDHNALTRMVDSRFYDGNWTGDTMHKLKQLQSFSLCCCPTKLNEYTRSRLMSTQGKGLKVSIEFLDPCFYSI</sequence>
<evidence type="ECO:0000256" key="2">
    <source>
        <dbReference type="SAM" id="Phobius"/>
    </source>
</evidence>
<keyword evidence="1" id="KW-0175">Coiled coil</keyword>
<protein>
    <recommendedName>
        <fullName evidence="3">F-box domain-containing protein</fullName>
    </recommendedName>
</protein>
<evidence type="ECO:0000313" key="5">
    <source>
        <dbReference type="Proteomes" id="UP000054988"/>
    </source>
</evidence>
<dbReference type="PANTHER" id="PTHR40465">
    <property type="entry name" value="CHROMOSOME 1, WHOLE GENOME SHOTGUN SEQUENCE"/>
    <property type="match status" value="1"/>
</dbReference>
<reference evidence="4 5" key="1">
    <citation type="submission" date="2015-12" db="EMBL/GenBank/DDBJ databases">
        <title>Draft genome sequence of Moniliophthora roreri, the causal agent of frosty pod rot of cacao.</title>
        <authorList>
            <person name="Aime M.C."/>
            <person name="Diaz-Valderrama J.R."/>
            <person name="Kijpornyongpan T."/>
            <person name="Phillips-Mora W."/>
        </authorList>
    </citation>
    <scope>NUCLEOTIDE SEQUENCE [LARGE SCALE GENOMIC DNA]</scope>
    <source>
        <strain evidence="4 5">MCA 2952</strain>
    </source>
</reference>
<dbReference type="InterPro" id="IPR036047">
    <property type="entry name" value="F-box-like_dom_sf"/>
</dbReference>
<keyword evidence="2" id="KW-0812">Transmembrane</keyword>
<evidence type="ECO:0000313" key="4">
    <source>
        <dbReference type="EMBL" id="KTB38690.1"/>
    </source>
</evidence>
<dbReference type="Gene3D" id="1.20.1280.50">
    <property type="match status" value="1"/>
</dbReference>
<dbReference type="Proteomes" id="UP000054988">
    <property type="component" value="Unassembled WGS sequence"/>
</dbReference>
<dbReference type="Gene3D" id="3.80.10.10">
    <property type="entry name" value="Ribonuclease Inhibitor"/>
    <property type="match status" value="1"/>
</dbReference>
<feature type="transmembrane region" description="Helical" evidence="2">
    <location>
        <begin position="15"/>
        <end position="36"/>
    </location>
</feature>
<feature type="transmembrane region" description="Helical" evidence="2">
    <location>
        <begin position="120"/>
        <end position="139"/>
    </location>
</feature>
<organism evidence="4 5">
    <name type="scientific">Moniliophthora roreri</name>
    <name type="common">Frosty pod rot fungus</name>
    <name type="synonym">Monilia roreri</name>
    <dbReference type="NCBI Taxonomy" id="221103"/>
    <lineage>
        <taxon>Eukaryota</taxon>
        <taxon>Fungi</taxon>
        <taxon>Dikarya</taxon>
        <taxon>Basidiomycota</taxon>
        <taxon>Agaricomycotina</taxon>
        <taxon>Agaricomycetes</taxon>
        <taxon>Agaricomycetidae</taxon>
        <taxon>Agaricales</taxon>
        <taxon>Marasmiineae</taxon>
        <taxon>Marasmiaceae</taxon>
        <taxon>Moniliophthora</taxon>
    </lineage>
</organism>
<keyword evidence="2" id="KW-0472">Membrane</keyword>
<gene>
    <name evidence="4" type="ORF">WG66_8695</name>
</gene>
<dbReference type="InterPro" id="IPR001810">
    <property type="entry name" value="F-box_dom"/>
</dbReference>
<dbReference type="PANTHER" id="PTHR40465:SF1">
    <property type="entry name" value="DUF6534 DOMAIN-CONTAINING PROTEIN"/>
    <property type="match status" value="1"/>
</dbReference>
<evidence type="ECO:0000259" key="3">
    <source>
        <dbReference type="Pfam" id="PF12937"/>
    </source>
</evidence>
<feature type="coiled-coil region" evidence="1">
    <location>
        <begin position="313"/>
        <end position="347"/>
    </location>
</feature>
<accession>A0A0W0FR06</accession>
<evidence type="ECO:0000256" key="1">
    <source>
        <dbReference type="SAM" id="Coils"/>
    </source>
</evidence>
<dbReference type="SUPFAM" id="SSF81383">
    <property type="entry name" value="F-box domain"/>
    <property type="match status" value="1"/>
</dbReference>
<feature type="transmembrane region" description="Helical" evidence="2">
    <location>
        <begin position="159"/>
        <end position="185"/>
    </location>
</feature>
<comment type="caution">
    <text evidence="4">The sequence shown here is derived from an EMBL/GenBank/DDBJ whole genome shotgun (WGS) entry which is preliminary data.</text>
</comment>
<dbReference type="EMBL" id="LATX01001734">
    <property type="protein sequence ID" value="KTB38690.1"/>
    <property type="molecule type" value="Genomic_DNA"/>
</dbReference>
<dbReference type="Pfam" id="PF12937">
    <property type="entry name" value="F-box-like"/>
    <property type="match status" value="1"/>
</dbReference>
<proteinExistence type="predicted"/>
<name>A0A0W0FR06_MONRR</name>
<keyword evidence="2" id="KW-1133">Transmembrane helix</keyword>
<dbReference type="InterPro" id="IPR032675">
    <property type="entry name" value="LRR_dom_sf"/>
</dbReference>
<feature type="domain" description="F-box" evidence="3">
    <location>
        <begin position="363"/>
        <end position="413"/>
    </location>
</feature>
<feature type="transmembrane region" description="Helical" evidence="2">
    <location>
        <begin position="86"/>
        <end position="108"/>
    </location>
</feature>
<dbReference type="AlphaFoldDB" id="A0A0W0FR06"/>